<protein>
    <submittedName>
        <fullName evidence="5">GntR family transcriptional regulator</fullName>
    </submittedName>
</protein>
<keyword evidence="3" id="KW-0804">Transcription</keyword>
<keyword evidence="2" id="KW-0238">DNA-binding</keyword>
<sequence length="209" mass="23017">MRASERAYSTLREDIIDWRIEPGTVLAEVELSERLGVSRTPVREALGRLVADGLVAAQGGRGLVVTAVSLDDIAQLFELRQALEQQLARLAARGRDPRVFEQLALEFSAAPALLATDDREEYYDLVARFDQAMDAAAANPYLVAALRTVRPHLARVRRISQDDTDRLIEAAHEHLTIVEAVAAGDGELAASATHVHLHRSLQNILGRRK</sequence>
<dbReference type="Pfam" id="PF00392">
    <property type="entry name" value="GntR"/>
    <property type="match status" value="1"/>
</dbReference>
<dbReference type="Gene3D" id="1.10.10.10">
    <property type="entry name" value="Winged helix-like DNA-binding domain superfamily/Winged helix DNA-binding domain"/>
    <property type="match status" value="1"/>
</dbReference>
<dbReference type="PRINTS" id="PR00035">
    <property type="entry name" value="HTHGNTR"/>
</dbReference>
<dbReference type="InterPro" id="IPR036390">
    <property type="entry name" value="WH_DNA-bd_sf"/>
</dbReference>
<dbReference type="SUPFAM" id="SSF48008">
    <property type="entry name" value="GntR ligand-binding domain-like"/>
    <property type="match status" value="1"/>
</dbReference>
<evidence type="ECO:0000313" key="5">
    <source>
        <dbReference type="EMBL" id="MDO7883595.1"/>
    </source>
</evidence>
<dbReference type="CDD" id="cd07377">
    <property type="entry name" value="WHTH_GntR"/>
    <property type="match status" value="1"/>
</dbReference>
<dbReference type="Proteomes" id="UP001241072">
    <property type="component" value="Unassembled WGS sequence"/>
</dbReference>
<dbReference type="Gene3D" id="1.20.120.530">
    <property type="entry name" value="GntR ligand-binding domain-like"/>
    <property type="match status" value="1"/>
</dbReference>
<accession>A0ABT9BRL8</accession>
<evidence type="ECO:0000256" key="3">
    <source>
        <dbReference type="ARBA" id="ARBA00023163"/>
    </source>
</evidence>
<dbReference type="PROSITE" id="PS50949">
    <property type="entry name" value="HTH_GNTR"/>
    <property type="match status" value="1"/>
</dbReference>
<dbReference type="EMBL" id="JAUQUB010000007">
    <property type="protein sequence ID" value="MDO7883595.1"/>
    <property type="molecule type" value="Genomic_DNA"/>
</dbReference>
<comment type="caution">
    <text evidence="5">The sequence shown here is derived from an EMBL/GenBank/DDBJ whole genome shotgun (WGS) entry which is preliminary data.</text>
</comment>
<dbReference type="SUPFAM" id="SSF46785">
    <property type="entry name" value="Winged helix' DNA-binding domain"/>
    <property type="match status" value="1"/>
</dbReference>
<dbReference type="SMART" id="SM00345">
    <property type="entry name" value="HTH_GNTR"/>
    <property type="match status" value="1"/>
</dbReference>
<dbReference type="InterPro" id="IPR036388">
    <property type="entry name" value="WH-like_DNA-bd_sf"/>
</dbReference>
<evidence type="ECO:0000256" key="2">
    <source>
        <dbReference type="ARBA" id="ARBA00023125"/>
    </source>
</evidence>
<proteinExistence type="predicted"/>
<evidence type="ECO:0000256" key="1">
    <source>
        <dbReference type="ARBA" id="ARBA00023015"/>
    </source>
</evidence>
<gene>
    <name evidence="5" type="ORF">Q5716_15280</name>
</gene>
<organism evidence="5 6">
    <name type="scientific">Antiquaquibacter soli</name>
    <dbReference type="NCBI Taxonomy" id="3064523"/>
    <lineage>
        <taxon>Bacteria</taxon>
        <taxon>Bacillati</taxon>
        <taxon>Actinomycetota</taxon>
        <taxon>Actinomycetes</taxon>
        <taxon>Micrococcales</taxon>
        <taxon>Microbacteriaceae</taxon>
        <taxon>Antiquaquibacter</taxon>
    </lineage>
</organism>
<evidence type="ECO:0000259" key="4">
    <source>
        <dbReference type="PROSITE" id="PS50949"/>
    </source>
</evidence>
<dbReference type="SMART" id="SM00895">
    <property type="entry name" value="FCD"/>
    <property type="match status" value="1"/>
</dbReference>
<dbReference type="Pfam" id="PF07729">
    <property type="entry name" value="FCD"/>
    <property type="match status" value="1"/>
</dbReference>
<dbReference type="PANTHER" id="PTHR43537:SF49">
    <property type="entry name" value="TRANSCRIPTIONAL REGULATORY PROTEIN"/>
    <property type="match status" value="1"/>
</dbReference>
<dbReference type="InterPro" id="IPR008920">
    <property type="entry name" value="TF_FadR/GntR_C"/>
</dbReference>
<dbReference type="InterPro" id="IPR011711">
    <property type="entry name" value="GntR_C"/>
</dbReference>
<dbReference type="InterPro" id="IPR000524">
    <property type="entry name" value="Tscrpt_reg_HTH_GntR"/>
</dbReference>
<keyword evidence="6" id="KW-1185">Reference proteome</keyword>
<name>A0ABT9BRL8_9MICO</name>
<feature type="domain" description="HTH gntR-type" evidence="4">
    <location>
        <begin position="1"/>
        <end position="68"/>
    </location>
</feature>
<reference evidence="5 6" key="1">
    <citation type="submission" date="2023-07" db="EMBL/GenBank/DDBJ databases">
        <title>Protaetiibacter sp. nov WY-16 isolated from soil.</title>
        <authorList>
            <person name="Liu B."/>
            <person name="Wan Y."/>
        </authorList>
    </citation>
    <scope>NUCLEOTIDE SEQUENCE [LARGE SCALE GENOMIC DNA]</scope>
    <source>
        <strain evidence="5 6">WY-16</strain>
    </source>
</reference>
<dbReference type="RefSeq" id="WP_305004023.1">
    <property type="nucleotide sequence ID" value="NZ_JAUQUB010000007.1"/>
</dbReference>
<evidence type="ECO:0000313" key="6">
    <source>
        <dbReference type="Proteomes" id="UP001241072"/>
    </source>
</evidence>
<keyword evidence="1" id="KW-0805">Transcription regulation</keyword>
<dbReference type="PANTHER" id="PTHR43537">
    <property type="entry name" value="TRANSCRIPTIONAL REGULATOR, GNTR FAMILY"/>
    <property type="match status" value="1"/>
</dbReference>